<accession>A0A7C6AFX9</accession>
<sequence>MKTKILVISQDQEIVKNINNFLEGTGFTIESVSTADNCLNRCRTENFDVIFVDTHIPTLPFNLLIPDIKKTCPESEIILITGHTVPEALVKLEAYQLNNFLILPLNAERVKLTLNRALRQLNLLKENRRLLLNVTAAKKEWEATVDAIEEPIFVTDFDYNILRANLATFQMLQKGVHEVIGRKCYELLHCAKDPVPDCPGKKARDSGEPVTDTLSFKGIKRRMTCSVYPQVFANGGGLVHYLHESSTTTEQEAQTMAKYDRLFDDAAVPIIVVSLDDYKITDANQSALNLLAYDPENLVDMDWENIFARDVRESTINELLQQVSSGYARIETKLLDKNYREINVRVIANLVEVGTFRYIEMFFVQQ</sequence>
<dbReference type="NCBIfam" id="TIGR00229">
    <property type="entry name" value="sensory_box"/>
    <property type="match status" value="1"/>
</dbReference>
<dbReference type="Pfam" id="PF13426">
    <property type="entry name" value="PAS_9"/>
    <property type="match status" value="1"/>
</dbReference>
<name>A0A7C6AFX9_UNCW3</name>
<dbReference type="CDD" id="cd00130">
    <property type="entry name" value="PAS"/>
    <property type="match status" value="2"/>
</dbReference>
<dbReference type="SUPFAM" id="SSF52172">
    <property type="entry name" value="CheY-like"/>
    <property type="match status" value="1"/>
</dbReference>
<feature type="domain" description="Response regulatory" evidence="3">
    <location>
        <begin position="4"/>
        <end position="118"/>
    </location>
</feature>
<feature type="coiled-coil region" evidence="2">
    <location>
        <begin position="107"/>
        <end position="134"/>
    </location>
</feature>
<evidence type="ECO:0000259" key="4">
    <source>
        <dbReference type="PROSITE" id="PS50112"/>
    </source>
</evidence>
<dbReference type="EMBL" id="DTHJ01000021">
    <property type="protein sequence ID" value="HHS62190.1"/>
    <property type="molecule type" value="Genomic_DNA"/>
</dbReference>
<dbReference type="InterPro" id="IPR035965">
    <property type="entry name" value="PAS-like_dom_sf"/>
</dbReference>
<proteinExistence type="predicted"/>
<organism evidence="5">
    <name type="scientific">candidate division WOR-3 bacterium</name>
    <dbReference type="NCBI Taxonomy" id="2052148"/>
    <lineage>
        <taxon>Bacteria</taxon>
        <taxon>Bacteria division WOR-3</taxon>
    </lineage>
</organism>
<protein>
    <submittedName>
        <fullName evidence="5">PAS domain-containing protein</fullName>
    </submittedName>
</protein>
<dbReference type="InterPro" id="IPR011006">
    <property type="entry name" value="CheY-like_superfamily"/>
</dbReference>
<feature type="modified residue" description="4-aspartylphosphate" evidence="1">
    <location>
        <position position="53"/>
    </location>
</feature>
<dbReference type="SMART" id="SM00091">
    <property type="entry name" value="PAS"/>
    <property type="match status" value="2"/>
</dbReference>
<dbReference type="Pfam" id="PF00072">
    <property type="entry name" value="Response_reg"/>
    <property type="match status" value="1"/>
</dbReference>
<dbReference type="AlphaFoldDB" id="A0A7C6AFX9"/>
<dbReference type="InterPro" id="IPR001789">
    <property type="entry name" value="Sig_transdc_resp-reg_receiver"/>
</dbReference>
<keyword evidence="1" id="KW-0597">Phosphoprotein</keyword>
<dbReference type="PROSITE" id="PS50110">
    <property type="entry name" value="RESPONSE_REGULATORY"/>
    <property type="match status" value="1"/>
</dbReference>
<comment type="caution">
    <text evidence="5">The sequence shown here is derived from an EMBL/GenBank/DDBJ whole genome shotgun (WGS) entry which is preliminary data.</text>
</comment>
<dbReference type="PROSITE" id="PS50112">
    <property type="entry name" value="PAS"/>
    <property type="match status" value="2"/>
</dbReference>
<dbReference type="SUPFAM" id="SSF55785">
    <property type="entry name" value="PYP-like sensor domain (PAS domain)"/>
    <property type="match status" value="2"/>
</dbReference>
<reference evidence="5" key="1">
    <citation type="journal article" date="2020" name="mSystems">
        <title>Genome- and Community-Level Interaction Insights into Carbon Utilization and Element Cycling Functions of Hydrothermarchaeota in Hydrothermal Sediment.</title>
        <authorList>
            <person name="Zhou Z."/>
            <person name="Liu Y."/>
            <person name="Xu W."/>
            <person name="Pan J."/>
            <person name="Luo Z.H."/>
            <person name="Li M."/>
        </authorList>
    </citation>
    <scope>NUCLEOTIDE SEQUENCE [LARGE SCALE GENOMIC DNA]</scope>
    <source>
        <strain evidence="5">SpSt-783</strain>
    </source>
</reference>
<dbReference type="InterPro" id="IPR000014">
    <property type="entry name" value="PAS"/>
</dbReference>
<evidence type="ECO:0000256" key="2">
    <source>
        <dbReference type="SAM" id="Coils"/>
    </source>
</evidence>
<dbReference type="Gene3D" id="3.30.450.20">
    <property type="entry name" value="PAS domain"/>
    <property type="match status" value="2"/>
</dbReference>
<gene>
    <name evidence="5" type="ORF">ENV70_01050</name>
</gene>
<dbReference type="GO" id="GO:0000160">
    <property type="term" value="P:phosphorelay signal transduction system"/>
    <property type="evidence" value="ECO:0007669"/>
    <property type="project" value="InterPro"/>
</dbReference>
<dbReference type="Pfam" id="PF00989">
    <property type="entry name" value="PAS"/>
    <property type="match status" value="1"/>
</dbReference>
<evidence type="ECO:0000313" key="5">
    <source>
        <dbReference type="EMBL" id="HHS62190.1"/>
    </source>
</evidence>
<evidence type="ECO:0000256" key="1">
    <source>
        <dbReference type="PROSITE-ProRule" id="PRU00169"/>
    </source>
</evidence>
<evidence type="ECO:0000259" key="3">
    <source>
        <dbReference type="PROSITE" id="PS50110"/>
    </source>
</evidence>
<dbReference type="GO" id="GO:0006355">
    <property type="term" value="P:regulation of DNA-templated transcription"/>
    <property type="evidence" value="ECO:0007669"/>
    <property type="project" value="InterPro"/>
</dbReference>
<feature type="domain" description="PAS" evidence="4">
    <location>
        <begin position="255"/>
        <end position="300"/>
    </location>
</feature>
<dbReference type="Gene3D" id="3.40.50.2300">
    <property type="match status" value="1"/>
</dbReference>
<feature type="domain" description="PAS" evidence="4">
    <location>
        <begin position="137"/>
        <end position="189"/>
    </location>
</feature>
<dbReference type="InterPro" id="IPR013767">
    <property type="entry name" value="PAS_fold"/>
</dbReference>
<keyword evidence="2" id="KW-0175">Coiled coil</keyword>